<dbReference type="FunFam" id="1.10.1140.10:FF:000001">
    <property type="entry name" value="ATP synthase subunit beta"/>
    <property type="match status" value="1"/>
</dbReference>
<dbReference type="Gene3D" id="1.10.1140.10">
    <property type="entry name" value="Bovine Mitochondrial F1-atpase, Atp Synthase Beta Chain, Chain D, domain 3"/>
    <property type="match status" value="1"/>
</dbReference>
<dbReference type="PROSITE" id="PS00152">
    <property type="entry name" value="ATPASE_ALPHA_BETA"/>
    <property type="match status" value="1"/>
</dbReference>
<dbReference type="Gene3D" id="3.40.50.300">
    <property type="entry name" value="P-loop containing nucleotide triphosphate hydrolases"/>
    <property type="match status" value="1"/>
</dbReference>
<dbReference type="GO" id="GO:0046933">
    <property type="term" value="F:proton-transporting ATP synthase activity, rotational mechanism"/>
    <property type="evidence" value="ECO:0007669"/>
    <property type="project" value="UniProtKB-UniRule"/>
</dbReference>
<sequence>MAKAAAQTVATEGPKGRVSQVIGAVVDVTFEGHLPAILNALETDNNGTRLVLEVAQHLGENAVRAIAMDTTEGLVRGAAVVDTGRSISVPVGDATLGRIMNVIGEPIDEAGPITAEATREIHQDAPTFVEQNPESQVLVTGIKVVDLIAPYARGGKIGLFGGAGVGKTVLIQELINNIAKAHGGYSVFAGVGERTREGNDLYHEMIESGVNKDPHASGGSTAGSKCSLVFGQMNEPPGARARVALTGLTVAEHFRDQGQDVLFFVDNIFRFTQAGAEMSALLGRIPSAVGYQPTLATDMGAMQERITSTTKGSITSVQAVYVPADDMTDPAPASTFAHLDATTVLDRSISEKGIYPAVDPLGSTSRILDPQVVGEEHYAVARSVQEVLQRYKALQDIIAILGMDELSEEDKLTVARARKIERFMSQPFDVAEVFTGAPGIFVQLEDTIKGFKGLVAGEYDHLPEAAFYMVGTIEDAVKKAQKLAAQAA</sequence>
<dbReference type="SUPFAM" id="SSF52540">
    <property type="entry name" value="P-loop containing nucleoside triphosphate hydrolases"/>
    <property type="match status" value="1"/>
</dbReference>
<keyword evidence="10 15" id="KW-0472">Membrane</keyword>
<dbReference type="GO" id="GO:0016787">
    <property type="term" value="F:hydrolase activity"/>
    <property type="evidence" value="ECO:0007669"/>
    <property type="project" value="UniProtKB-KW"/>
</dbReference>
<dbReference type="CDD" id="cd01133">
    <property type="entry name" value="F1-ATPase_beta_CD"/>
    <property type="match status" value="1"/>
</dbReference>
<dbReference type="InterPro" id="IPR004100">
    <property type="entry name" value="ATPase_F1/V1/A1_a/bsu_N"/>
</dbReference>
<dbReference type="NCBIfam" id="TIGR01039">
    <property type="entry name" value="atpD"/>
    <property type="match status" value="1"/>
</dbReference>
<comment type="function">
    <text evidence="14">Produces ATP from ADP in the presence of a sodium ion gradient across the membrane. The beta chain is the catalytic subunit.</text>
</comment>
<dbReference type="EMBL" id="RZNJ01000004">
    <property type="protein sequence ID" value="RUT30017.1"/>
    <property type="molecule type" value="Genomic_DNA"/>
</dbReference>
<keyword evidence="3 15" id="KW-0813">Transport</keyword>
<dbReference type="InterPro" id="IPR024034">
    <property type="entry name" value="ATPase_F1/V1_b/a_C"/>
</dbReference>
<evidence type="ECO:0000256" key="7">
    <source>
        <dbReference type="ARBA" id="ARBA00022840"/>
    </source>
</evidence>
<evidence type="ECO:0000256" key="8">
    <source>
        <dbReference type="ARBA" id="ARBA00022967"/>
    </source>
</evidence>
<dbReference type="SMART" id="SM00382">
    <property type="entry name" value="AAA"/>
    <property type="match status" value="1"/>
</dbReference>
<dbReference type="GO" id="GO:0005886">
    <property type="term" value="C:plasma membrane"/>
    <property type="evidence" value="ECO:0007669"/>
    <property type="project" value="UniProtKB-SubCell"/>
</dbReference>
<keyword evidence="9 15" id="KW-0406">Ion transport</keyword>
<accession>A0A433X7F2</accession>
<evidence type="ECO:0000313" key="18">
    <source>
        <dbReference type="Proteomes" id="UP000281547"/>
    </source>
</evidence>
<evidence type="ECO:0000256" key="4">
    <source>
        <dbReference type="ARBA" id="ARBA00022519"/>
    </source>
</evidence>
<comment type="similarity">
    <text evidence="2 15">Belongs to the ATPase alpha/beta chains family.</text>
</comment>
<dbReference type="Pfam" id="PF02874">
    <property type="entry name" value="ATP-synt_ab_N"/>
    <property type="match status" value="1"/>
</dbReference>
<comment type="function">
    <text evidence="15">Produces ATP from ADP in the presence of a proton gradient across the membrane. The catalytic sites are hosted primarily by the beta subunits.</text>
</comment>
<keyword evidence="6 15" id="KW-0375">Hydrogen ion transport</keyword>
<dbReference type="PANTHER" id="PTHR15184">
    <property type="entry name" value="ATP SYNTHASE"/>
    <property type="match status" value="1"/>
</dbReference>
<dbReference type="SUPFAM" id="SSF47917">
    <property type="entry name" value="C-terminal domain of alpha and beta subunits of F1 ATP synthase"/>
    <property type="match status" value="1"/>
</dbReference>
<dbReference type="CDD" id="cd18115">
    <property type="entry name" value="ATP-synt_F1_beta_N"/>
    <property type="match status" value="1"/>
</dbReference>
<evidence type="ECO:0000256" key="12">
    <source>
        <dbReference type="ARBA" id="ARBA00023310"/>
    </source>
</evidence>
<keyword evidence="12 15" id="KW-0066">ATP synthesis</keyword>
<dbReference type="CDD" id="cd18110">
    <property type="entry name" value="ATP-synt_F1_beta_C"/>
    <property type="match status" value="1"/>
</dbReference>
<evidence type="ECO:0000256" key="6">
    <source>
        <dbReference type="ARBA" id="ARBA00022781"/>
    </source>
</evidence>
<dbReference type="InterPro" id="IPR020003">
    <property type="entry name" value="ATPase_a/bsu_AS"/>
</dbReference>
<name>A0A433X7F2_9HYPH</name>
<dbReference type="PIRSF" id="PIRSF039072">
    <property type="entry name" value="ATPase_subunit_beta"/>
    <property type="match status" value="1"/>
</dbReference>
<keyword evidence="11 15" id="KW-0139">CF(1)</keyword>
<evidence type="ECO:0000259" key="16">
    <source>
        <dbReference type="SMART" id="SM00382"/>
    </source>
</evidence>
<dbReference type="PANTHER" id="PTHR15184:SF71">
    <property type="entry name" value="ATP SYNTHASE SUBUNIT BETA, MITOCHONDRIAL"/>
    <property type="match status" value="1"/>
</dbReference>
<dbReference type="FunFam" id="2.40.10.170:FF:000005">
    <property type="entry name" value="ATP synthase subunit beta"/>
    <property type="match status" value="1"/>
</dbReference>
<evidence type="ECO:0000256" key="5">
    <source>
        <dbReference type="ARBA" id="ARBA00022741"/>
    </source>
</evidence>
<evidence type="ECO:0000256" key="14">
    <source>
        <dbReference type="ARBA" id="ARBA00059242"/>
    </source>
</evidence>
<dbReference type="GO" id="GO:0046962">
    <property type="term" value="F:sodium-transporting ATPase activity, rotational mechanism"/>
    <property type="evidence" value="ECO:0007669"/>
    <property type="project" value="UniProtKB-EC"/>
</dbReference>
<dbReference type="InterPro" id="IPR000194">
    <property type="entry name" value="ATPase_F1/V1/A1_a/bsu_nucl-bd"/>
</dbReference>
<dbReference type="InterPro" id="IPR005722">
    <property type="entry name" value="ATP_synth_F1_bsu"/>
</dbReference>
<dbReference type="InterPro" id="IPR027417">
    <property type="entry name" value="P-loop_NTPase"/>
</dbReference>
<evidence type="ECO:0000256" key="11">
    <source>
        <dbReference type="ARBA" id="ARBA00023196"/>
    </source>
</evidence>
<dbReference type="Pfam" id="PF22919">
    <property type="entry name" value="ATP-synt_VA_C"/>
    <property type="match status" value="1"/>
</dbReference>
<protein>
    <recommendedName>
        <fullName evidence="15">ATP synthase subunit beta</fullName>
        <ecNumber evidence="15">7.1.2.2</ecNumber>
    </recommendedName>
    <alternativeName>
        <fullName evidence="15">ATP synthase F1 sector subunit beta</fullName>
    </alternativeName>
    <alternativeName>
        <fullName evidence="15">F-ATPase subunit beta</fullName>
    </alternativeName>
</protein>
<dbReference type="Pfam" id="PF00006">
    <property type="entry name" value="ATP-synt_ab"/>
    <property type="match status" value="1"/>
</dbReference>
<organism evidence="17 18">
    <name type="scientific">Arsenicitalea aurantiaca</name>
    <dbReference type="NCBI Taxonomy" id="1783274"/>
    <lineage>
        <taxon>Bacteria</taxon>
        <taxon>Pseudomonadati</taxon>
        <taxon>Pseudomonadota</taxon>
        <taxon>Alphaproteobacteria</taxon>
        <taxon>Hyphomicrobiales</taxon>
        <taxon>Devosiaceae</taxon>
        <taxon>Arsenicitalea</taxon>
    </lineage>
</organism>
<comment type="caution">
    <text evidence="17">The sequence shown here is derived from an EMBL/GenBank/DDBJ whole genome shotgun (WGS) entry which is preliminary data.</text>
</comment>
<feature type="binding site" evidence="15">
    <location>
        <begin position="161"/>
        <end position="168"/>
    </location>
    <ligand>
        <name>ATP</name>
        <dbReference type="ChEBI" id="CHEBI:30616"/>
    </ligand>
</feature>
<keyword evidence="17" id="KW-0378">Hydrolase</keyword>
<comment type="catalytic activity">
    <reaction evidence="15">
        <text>ATP + H2O + 4 H(+)(in) = ADP + phosphate + 5 H(+)(out)</text>
        <dbReference type="Rhea" id="RHEA:57720"/>
        <dbReference type="ChEBI" id="CHEBI:15377"/>
        <dbReference type="ChEBI" id="CHEBI:15378"/>
        <dbReference type="ChEBI" id="CHEBI:30616"/>
        <dbReference type="ChEBI" id="CHEBI:43474"/>
        <dbReference type="ChEBI" id="CHEBI:456216"/>
        <dbReference type="EC" id="7.1.2.2"/>
    </reaction>
</comment>
<dbReference type="HAMAP" id="MF_01347">
    <property type="entry name" value="ATP_synth_beta_bact"/>
    <property type="match status" value="1"/>
</dbReference>
<evidence type="ECO:0000256" key="15">
    <source>
        <dbReference type="HAMAP-Rule" id="MF_01347"/>
    </source>
</evidence>
<dbReference type="InterPro" id="IPR003593">
    <property type="entry name" value="AAA+_ATPase"/>
</dbReference>
<dbReference type="InterPro" id="IPR050053">
    <property type="entry name" value="ATPase_alpha/beta_chains"/>
</dbReference>
<keyword evidence="7 15" id="KW-0067">ATP-binding</keyword>
<evidence type="ECO:0000256" key="10">
    <source>
        <dbReference type="ARBA" id="ARBA00023136"/>
    </source>
</evidence>
<dbReference type="InterPro" id="IPR055190">
    <property type="entry name" value="ATP-synt_VA_C"/>
</dbReference>
<dbReference type="SUPFAM" id="SSF50615">
    <property type="entry name" value="N-terminal domain of alpha and beta subunits of F1 ATP synthase"/>
    <property type="match status" value="1"/>
</dbReference>
<evidence type="ECO:0000256" key="2">
    <source>
        <dbReference type="ARBA" id="ARBA00008936"/>
    </source>
</evidence>
<keyword evidence="18" id="KW-1185">Reference proteome</keyword>
<dbReference type="RefSeq" id="WP_127188797.1">
    <property type="nucleotide sequence ID" value="NZ_RZNJ01000004.1"/>
</dbReference>
<keyword evidence="5 15" id="KW-0547">Nucleotide-binding</keyword>
<comment type="catalytic activity">
    <reaction evidence="13">
        <text>4 Na(+)(in) + ATP + H2O = 4 Na(+)(out) + ADP + phosphate + H(+)</text>
        <dbReference type="Rhea" id="RHEA:58156"/>
        <dbReference type="ChEBI" id="CHEBI:15377"/>
        <dbReference type="ChEBI" id="CHEBI:15378"/>
        <dbReference type="ChEBI" id="CHEBI:29101"/>
        <dbReference type="ChEBI" id="CHEBI:30616"/>
        <dbReference type="ChEBI" id="CHEBI:43474"/>
        <dbReference type="ChEBI" id="CHEBI:456216"/>
        <dbReference type="EC" id="7.2.2.1"/>
    </reaction>
</comment>
<keyword evidence="15" id="KW-1003">Cell membrane</keyword>
<dbReference type="GO" id="GO:0045259">
    <property type="term" value="C:proton-transporting ATP synthase complex"/>
    <property type="evidence" value="ECO:0007669"/>
    <property type="project" value="UniProtKB-KW"/>
</dbReference>
<dbReference type="Proteomes" id="UP000281547">
    <property type="component" value="Unassembled WGS sequence"/>
</dbReference>
<keyword evidence="8 15" id="KW-1278">Translocase</keyword>
<reference evidence="17 18" key="1">
    <citation type="journal article" date="2016" name="Int. J. Syst. Evol. Microbiol.">
        <title>Arsenicitalea aurantiaca gen. nov., sp. nov., a new member of the family Hyphomicrobiaceae, isolated from high-arsenic sediment.</title>
        <authorList>
            <person name="Mu Y."/>
            <person name="Zhou L."/>
            <person name="Zeng X.C."/>
            <person name="Liu L."/>
            <person name="Pan Y."/>
            <person name="Chen X."/>
            <person name="Wang J."/>
            <person name="Li S."/>
            <person name="Li W.J."/>
            <person name="Wang Y."/>
        </authorList>
    </citation>
    <scope>NUCLEOTIDE SEQUENCE [LARGE SCALE GENOMIC DNA]</scope>
    <source>
        <strain evidence="17 18">42-50</strain>
    </source>
</reference>
<evidence type="ECO:0000256" key="3">
    <source>
        <dbReference type="ARBA" id="ARBA00022448"/>
    </source>
</evidence>
<dbReference type="EC" id="7.1.2.2" evidence="15"/>
<dbReference type="FunFam" id="3.40.50.300:FF:000026">
    <property type="entry name" value="ATP synthase subunit beta"/>
    <property type="match status" value="1"/>
</dbReference>
<evidence type="ECO:0000256" key="13">
    <source>
        <dbReference type="ARBA" id="ARBA00052325"/>
    </source>
</evidence>
<evidence type="ECO:0000256" key="9">
    <source>
        <dbReference type="ARBA" id="ARBA00023065"/>
    </source>
</evidence>
<keyword evidence="4" id="KW-0997">Cell inner membrane</keyword>
<dbReference type="OrthoDB" id="9803053at2"/>
<comment type="subcellular location">
    <subcellularLocation>
        <location evidence="15">Cell membrane</location>
        <topology evidence="15">Peripheral membrane protein</topology>
    </subcellularLocation>
    <subcellularLocation>
        <location evidence="1">Membrane</location>
    </subcellularLocation>
</comment>
<feature type="domain" description="AAA+ ATPase" evidence="16">
    <location>
        <begin position="153"/>
        <end position="350"/>
    </location>
</feature>
<evidence type="ECO:0000313" key="17">
    <source>
        <dbReference type="EMBL" id="RUT30017.1"/>
    </source>
</evidence>
<dbReference type="AlphaFoldDB" id="A0A433X7F2"/>
<proteinExistence type="inferred from homology"/>
<dbReference type="InterPro" id="IPR036121">
    <property type="entry name" value="ATPase_F1/V1/A1_a/bsu_N_sf"/>
</dbReference>
<evidence type="ECO:0000256" key="1">
    <source>
        <dbReference type="ARBA" id="ARBA00004370"/>
    </source>
</evidence>
<gene>
    <name evidence="15 17" type="primary">atpD</name>
    <name evidence="17" type="ORF">EMQ25_11835</name>
</gene>
<dbReference type="GO" id="GO:0005524">
    <property type="term" value="F:ATP binding"/>
    <property type="evidence" value="ECO:0007669"/>
    <property type="project" value="UniProtKB-UniRule"/>
</dbReference>
<dbReference type="Gene3D" id="2.40.10.170">
    <property type="match status" value="1"/>
</dbReference>